<dbReference type="Proteomes" id="UP000606600">
    <property type="component" value="Unassembled WGS sequence"/>
</dbReference>
<dbReference type="RefSeq" id="WP_191187533.1">
    <property type="nucleotide sequence ID" value="NZ_JACWMY010000002.1"/>
</dbReference>
<comment type="caution">
    <text evidence="2">The sequence shown here is derived from an EMBL/GenBank/DDBJ whole genome shotgun (WGS) entry which is preliminary data.</text>
</comment>
<evidence type="ECO:0000256" key="1">
    <source>
        <dbReference type="ARBA" id="ARBA00022737"/>
    </source>
</evidence>
<dbReference type="SUPFAM" id="SSF101898">
    <property type="entry name" value="NHL repeat"/>
    <property type="match status" value="1"/>
</dbReference>
<evidence type="ECO:0000313" key="2">
    <source>
        <dbReference type="EMBL" id="MBD1362855.1"/>
    </source>
</evidence>
<name>A0ABR7WKL6_9SPHI</name>
<evidence type="ECO:0000313" key="3">
    <source>
        <dbReference type="Proteomes" id="UP000606600"/>
    </source>
</evidence>
<evidence type="ECO:0008006" key="4">
    <source>
        <dbReference type="Google" id="ProtNLM"/>
    </source>
</evidence>
<dbReference type="InterPro" id="IPR001258">
    <property type="entry name" value="NHL_repeat"/>
</dbReference>
<dbReference type="PANTHER" id="PTHR46388">
    <property type="entry name" value="NHL REPEAT-CONTAINING PROTEIN 2"/>
    <property type="match status" value="1"/>
</dbReference>
<keyword evidence="3" id="KW-1185">Reference proteome</keyword>
<dbReference type="Gene3D" id="2.120.10.30">
    <property type="entry name" value="TolB, C-terminal domain"/>
    <property type="match status" value="2"/>
</dbReference>
<keyword evidence="1" id="KW-0677">Repeat</keyword>
<dbReference type="Pfam" id="PF01436">
    <property type="entry name" value="NHL"/>
    <property type="match status" value="1"/>
</dbReference>
<proteinExistence type="predicted"/>
<sequence>MKINFNYVAALCIALSLSNCKKEQIAQPNKTASPSAELSLARAAVASINVQTLYGSPYAAGALADGQGMQARFNSPHGLQLMPDGSLYVADTKNNAVRKISTDGVVSTVPLKPTEYGGILTKPVYIGVEYNTGKIHIVQDGNGDGDPYDQSWIFKPNGDVITLSYIYYVNATVLARDPYTDIFYYSQGGGITQHLAQPEGEIYGMNVPFNRDKLLYPENEARRGFSWDAIAVGYNKVVYFTTSGRIYKYTPGGVTERVFTDLNFSHITSMIFNKDSRTMYVADNGYIKRVDSGKLTVIAGPRGTDDGRDGANLTADVHANSLALGKGENIIYFTDDLANTVRSISLK</sequence>
<accession>A0ABR7WKL6</accession>
<dbReference type="PANTHER" id="PTHR46388:SF2">
    <property type="entry name" value="NHL REPEAT-CONTAINING PROTEIN 2"/>
    <property type="match status" value="1"/>
</dbReference>
<organism evidence="2 3">
    <name type="scientific">Mucilaginibacter pankratovii</name>
    <dbReference type="NCBI Taxonomy" id="2772110"/>
    <lineage>
        <taxon>Bacteria</taxon>
        <taxon>Pseudomonadati</taxon>
        <taxon>Bacteroidota</taxon>
        <taxon>Sphingobacteriia</taxon>
        <taxon>Sphingobacteriales</taxon>
        <taxon>Sphingobacteriaceae</taxon>
        <taxon>Mucilaginibacter</taxon>
    </lineage>
</organism>
<gene>
    <name evidence="2" type="ORF">IDJ77_03445</name>
</gene>
<dbReference type="EMBL" id="JACWMY010000002">
    <property type="protein sequence ID" value="MBD1362855.1"/>
    <property type="molecule type" value="Genomic_DNA"/>
</dbReference>
<dbReference type="InterPro" id="IPR011042">
    <property type="entry name" value="6-blade_b-propeller_TolB-like"/>
</dbReference>
<protein>
    <recommendedName>
        <fullName evidence="4">NHL repeat-containing protein</fullName>
    </recommendedName>
</protein>
<reference evidence="2 3" key="1">
    <citation type="submission" date="2020-09" db="EMBL/GenBank/DDBJ databases">
        <title>Novel species of Mucilaginibacter isolated from a glacier on the Tibetan Plateau.</title>
        <authorList>
            <person name="Liu Q."/>
            <person name="Xin Y.-H."/>
        </authorList>
    </citation>
    <scope>NUCLEOTIDE SEQUENCE [LARGE SCALE GENOMIC DNA]</scope>
    <source>
        <strain evidence="2 3">ZT4R22</strain>
    </source>
</reference>